<sequence length="625" mass="71204">MFAGHISFHTPVTQDSSNHDAIIATLSPFADPANSGVAQFTNGFVVEQTHLPDGRETLPFVCSTTGIVVCFWGRIDNRDALLQKLAINTNPHDGAIVLEAYHKWGAKFAQNIQGDFAIAIYDPRENHLIFARDIFGTKPIYYARYDDNIFFANSIPTLRKLVPYRLQRSHEWMAKFILSPFAAMHHEKTAYEKVVKVAPGHVVVVNADQTIEKIDLRDWDDATTVATKRDPKYVTAHRNALEAAIASRIDNTHPMGVENSGGLDSTSIIALLAKQMTKPVGDGIVSFSRISASREEQCIQDMNALVGIQNAHMKSPTNDDPIDIITQDLAVLGFPACYGCEISLSLLATATQKFDVKTMFTGFGGDEVATNYGELISVEYIRRRDYRGLWQFIPGHFLKKPFRFVALILRHGRDKNQQTNIEADAQYENDTHLLDQDIVDQYDLKTTQRAEWFDVLNHHSINGEIVNGTLTQPFIDARMHDHTLFGNAYGIEYRWPLWDVRIVENYLRTPSIEKVGPKRVWRYLHRRAVDDIVPASIVWQNSKHMGQPIMTRDIRNAKTQYYNEMARALMDDLHPDLVALVNVKRLCHQMDSASKRMNGEVDEEDTFYWERVHNLYSLNLWCHQD</sequence>
<dbReference type="AlphaFoldDB" id="A0A2G5KCE7"/>
<dbReference type="Gene3D" id="3.40.50.620">
    <property type="entry name" value="HUPs"/>
    <property type="match status" value="1"/>
</dbReference>
<comment type="catalytic activity">
    <reaction evidence="6">
        <text>L-aspartate + L-glutamine + ATP + H2O = L-asparagine + L-glutamate + AMP + diphosphate + H(+)</text>
        <dbReference type="Rhea" id="RHEA:12228"/>
        <dbReference type="ChEBI" id="CHEBI:15377"/>
        <dbReference type="ChEBI" id="CHEBI:15378"/>
        <dbReference type="ChEBI" id="CHEBI:29985"/>
        <dbReference type="ChEBI" id="CHEBI:29991"/>
        <dbReference type="ChEBI" id="CHEBI:30616"/>
        <dbReference type="ChEBI" id="CHEBI:33019"/>
        <dbReference type="ChEBI" id="CHEBI:58048"/>
        <dbReference type="ChEBI" id="CHEBI:58359"/>
        <dbReference type="ChEBI" id="CHEBI:456215"/>
        <dbReference type="EC" id="6.3.5.4"/>
    </reaction>
</comment>
<gene>
    <name evidence="9" type="ORF">BFP76_10665</name>
</gene>
<keyword evidence="4 7" id="KW-0547">Nucleotide-binding</keyword>
<dbReference type="PANTHER" id="PTHR43284:SF1">
    <property type="entry name" value="ASPARAGINE SYNTHETASE"/>
    <property type="match status" value="1"/>
</dbReference>
<comment type="pathway">
    <text evidence="1">Amino-acid biosynthesis; L-asparagine biosynthesis; L-asparagine from L-aspartate (L-Gln route): step 1/1.</text>
</comment>
<accession>A0A2G5KCE7</accession>
<keyword evidence="10" id="KW-1185">Reference proteome</keyword>
<dbReference type="InterPro" id="IPR001962">
    <property type="entry name" value="Asn_synthase"/>
</dbReference>
<dbReference type="Pfam" id="PF13537">
    <property type="entry name" value="GATase_7"/>
    <property type="match status" value="1"/>
</dbReference>
<dbReference type="GO" id="GO:0006529">
    <property type="term" value="P:asparagine biosynthetic process"/>
    <property type="evidence" value="ECO:0007669"/>
    <property type="project" value="InterPro"/>
</dbReference>
<dbReference type="GO" id="GO:0005524">
    <property type="term" value="F:ATP binding"/>
    <property type="evidence" value="ECO:0007669"/>
    <property type="project" value="UniProtKB-KW"/>
</dbReference>
<dbReference type="SUPFAM" id="SSF52402">
    <property type="entry name" value="Adenine nucleotide alpha hydrolases-like"/>
    <property type="match status" value="1"/>
</dbReference>
<dbReference type="EC" id="6.3.5.4" evidence="3"/>
<evidence type="ECO:0000256" key="3">
    <source>
        <dbReference type="ARBA" id="ARBA00012737"/>
    </source>
</evidence>
<dbReference type="EMBL" id="MDGM01000001">
    <property type="protein sequence ID" value="PIB26849.1"/>
    <property type="molecule type" value="Genomic_DNA"/>
</dbReference>
<proteinExistence type="inferred from homology"/>
<dbReference type="SUPFAM" id="SSF56235">
    <property type="entry name" value="N-terminal nucleophile aminohydrolases (Ntn hydrolases)"/>
    <property type="match status" value="1"/>
</dbReference>
<evidence type="ECO:0000256" key="2">
    <source>
        <dbReference type="ARBA" id="ARBA00005752"/>
    </source>
</evidence>
<protein>
    <recommendedName>
        <fullName evidence="3">asparagine synthase (glutamine-hydrolyzing)</fullName>
        <ecNumber evidence="3">6.3.5.4</ecNumber>
    </recommendedName>
</protein>
<keyword evidence="5 7" id="KW-0067">ATP-binding</keyword>
<dbReference type="PIRSF" id="PIRSF001589">
    <property type="entry name" value="Asn_synthetase_glu-h"/>
    <property type="match status" value="1"/>
</dbReference>
<reference evidence="9 10" key="1">
    <citation type="submission" date="2016-08" db="EMBL/GenBank/DDBJ databases">
        <title>Draft genome of Amylibacter sp. strain 4G11.</title>
        <authorList>
            <person name="Wong S.-K."/>
            <person name="Hamasaki K."/>
            <person name="Yoshizawa S."/>
        </authorList>
    </citation>
    <scope>NUCLEOTIDE SEQUENCE [LARGE SCALE GENOMIC DNA]</scope>
    <source>
        <strain evidence="9 10">4G11</strain>
    </source>
</reference>
<dbReference type="Pfam" id="PF00733">
    <property type="entry name" value="Asn_synthase"/>
    <property type="match status" value="1"/>
</dbReference>
<comment type="similarity">
    <text evidence="2">Belongs to the asparagine synthetase family.</text>
</comment>
<evidence type="ECO:0000256" key="6">
    <source>
        <dbReference type="ARBA" id="ARBA00048741"/>
    </source>
</evidence>
<dbReference type="PROSITE" id="PS51278">
    <property type="entry name" value="GATASE_TYPE_2"/>
    <property type="match status" value="1"/>
</dbReference>
<comment type="caution">
    <text evidence="9">The sequence shown here is derived from an EMBL/GenBank/DDBJ whole genome shotgun (WGS) entry which is preliminary data.</text>
</comment>
<dbReference type="OrthoDB" id="9763290at2"/>
<dbReference type="RefSeq" id="WP_099591193.1">
    <property type="nucleotide sequence ID" value="NZ_MDGM01000001.1"/>
</dbReference>
<dbReference type="GO" id="GO:0004066">
    <property type="term" value="F:asparagine synthase (glutamine-hydrolyzing) activity"/>
    <property type="evidence" value="ECO:0007669"/>
    <property type="project" value="UniProtKB-EC"/>
</dbReference>
<name>A0A2G5KCE7_9RHOB</name>
<dbReference type="InterPro" id="IPR029055">
    <property type="entry name" value="Ntn_hydrolases_N"/>
</dbReference>
<dbReference type="Gene3D" id="3.60.20.10">
    <property type="entry name" value="Glutamine Phosphoribosylpyrophosphate, subunit 1, domain 1"/>
    <property type="match status" value="1"/>
</dbReference>
<dbReference type="PANTHER" id="PTHR43284">
    <property type="entry name" value="ASPARAGINE SYNTHETASE (GLUTAMINE-HYDROLYZING)"/>
    <property type="match status" value="1"/>
</dbReference>
<evidence type="ECO:0000256" key="4">
    <source>
        <dbReference type="ARBA" id="ARBA00022741"/>
    </source>
</evidence>
<evidence type="ECO:0000313" key="9">
    <source>
        <dbReference type="EMBL" id="PIB26849.1"/>
    </source>
</evidence>
<dbReference type="InterPro" id="IPR017932">
    <property type="entry name" value="GATase_2_dom"/>
</dbReference>
<evidence type="ECO:0000313" key="10">
    <source>
        <dbReference type="Proteomes" id="UP000231516"/>
    </source>
</evidence>
<dbReference type="InterPro" id="IPR014729">
    <property type="entry name" value="Rossmann-like_a/b/a_fold"/>
</dbReference>
<evidence type="ECO:0000256" key="5">
    <source>
        <dbReference type="ARBA" id="ARBA00022840"/>
    </source>
</evidence>
<dbReference type="Proteomes" id="UP000231516">
    <property type="component" value="Unassembled WGS sequence"/>
</dbReference>
<organism evidence="9 10">
    <name type="scientific">Paramylibacter kogurei</name>
    <dbReference type="NCBI Taxonomy" id="1889778"/>
    <lineage>
        <taxon>Bacteria</taxon>
        <taxon>Pseudomonadati</taxon>
        <taxon>Pseudomonadota</taxon>
        <taxon>Alphaproteobacteria</taxon>
        <taxon>Rhodobacterales</taxon>
        <taxon>Paracoccaceae</taxon>
        <taxon>Paramylibacter</taxon>
    </lineage>
</organism>
<evidence type="ECO:0000256" key="7">
    <source>
        <dbReference type="PIRSR" id="PIRSR001589-2"/>
    </source>
</evidence>
<feature type="domain" description="Glutamine amidotransferase type-2" evidence="8">
    <location>
        <begin position="1"/>
        <end position="208"/>
    </location>
</feature>
<feature type="binding site" evidence="7">
    <location>
        <position position="93"/>
    </location>
    <ligand>
        <name>L-glutamine</name>
        <dbReference type="ChEBI" id="CHEBI:58359"/>
    </ligand>
</feature>
<evidence type="ECO:0000259" key="8">
    <source>
        <dbReference type="PROSITE" id="PS51278"/>
    </source>
</evidence>
<dbReference type="InterPro" id="IPR051786">
    <property type="entry name" value="ASN_synthetase/amidase"/>
</dbReference>
<dbReference type="InterPro" id="IPR006426">
    <property type="entry name" value="Asn_synth_AEB"/>
</dbReference>
<evidence type="ECO:0000256" key="1">
    <source>
        <dbReference type="ARBA" id="ARBA00005187"/>
    </source>
</evidence>